<dbReference type="InterPro" id="IPR006085">
    <property type="entry name" value="XPG_DNA_repair_N"/>
</dbReference>
<dbReference type="GO" id="GO:0043137">
    <property type="term" value="P:DNA replication, removal of RNA primer"/>
    <property type="evidence" value="ECO:0007669"/>
    <property type="project" value="UniProtKB-UniRule"/>
</dbReference>
<keyword evidence="7 15" id="KW-0227">DNA damage</keyword>
<evidence type="ECO:0000256" key="12">
    <source>
        <dbReference type="ARBA" id="ARBA00023204"/>
    </source>
</evidence>
<dbReference type="SMART" id="SM00279">
    <property type="entry name" value="HhH2"/>
    <property type="match status" value="1"/>
</dbReference>
<dbReference type="InterPro" id="IPR019974">
    <property type="entry name" value="XPG_CS"/>
</dbReference>
<name>A0A1V9YW30_9STRA</name>
<dbReference type="SMART" id="SM00484">
    <property type="entry name" value="XPGI"/>
    <property type="match status" value="1"/>
</dbReference>
<feature type="compositionally biased region" description="Polar residues" evidence="16">
    <location>
        <begin position="113"/>
        <end position="123"/>
    </location>
</feature>
<dbReference type="GO" id="GO:0017108">
    <property type="term" value="F:5'-flap endonuclease activity"/>
    <property type="evidence" value="ECO:0007669"/>
    <property type="project" value="UniProtKB-UniRule"/>
</dbReference>
<dbReference type="CDD" id="cd09867">
    <property type="entry name" value="PIN_FEN1"/>
    <property type="match status" value="1"/>
</dbReference>
<keyword evidence="13 15" id="KW-0539">Nucleus</keyword>
<dbReference type="STRING" id="74557.A0A1V9YW30"/>
<dbReference type="InterPro" id="IPR006084">
    <property type="entry name" value="XPG/Rad2"/>
</dbReference>
<dbReference type="FunFam" id="1.10.150.20:FF:000009">
    <property type="entry name" value="Flap endonuclease 1"/>
    <property type="match status" value="1"/>
</dbReference>
<evidence type="ECO:0000256" key="3">
    <source>
        <dbReference type="ARBA" id="ARBA00022705"/>
    </source>
</evidence>
<dbReference type="Gene3D" id="1.10.150.20">
    <property type="entry name" value="5' to 3' exonuclease, C-terminal subdomain"/>
    <property type="match status" value="1"/>
</dbReference>
<evidence type="ECO:0000256" key="10">
    <source>
        <dbReference type="ARBA" id="ARBA00022842"/>
    </source>
</evidence>
<dbReference type="PRINTS" id="PR00853">
    <property type="entry name" value="XPGRADSUPER"/>
</dbReference>
<evidence type="ECO:0000256" key="4">
    <source>
        <dbReference type="ARBA" id="ARBA00022722"/>
    </source>
</evidence>
<evidence type="ECO:0000256" key="7">
    <source>
        <dbReference type="ARBA" id="ARBA00022763"/>
    </source>
</evidence>
<dbReference type="SUPFAM" id="SSF47807">
    <property type="entry name" value="5' to 3' exonuclease, C-terminal subdomain"/>
    <property type="match status" value="1"/>
</dbReference>
<evidence type="ECO:0000256" key="15">
    <source>
        <dbReference type="HAMAP-Rule" id="MF_03140"/>
    </source>
</evidence>
<dbReference type="EMBL" id="JNBS01002603">
    <property type="protein sequence ID" value="OQR90044.1"/>
    <property type="molecule type" value="Genomic_DNA"/>
</dbReference>
<dbReference type="AlphaFoldDB" id="A0A1V9YW30"/>
<dbReference type="FunFam" id="3.40.50.1010:FF:000003">
    <property type="entry name" value="Flap endonuclease 1"/>
    <property type="match status" value="1"/>
</dbReference>
<feature type="compositionally biased region" description="Basic and acidic residues" evidence="16">
    <location>
        <begin position="366"/>
        <end position="377"/>
    </location>
</feature>
<keyword evidence="10 15" id="KW-0460">Magnesium</keyword>
<evidence type="ECO:0000256" key="8">
    <source>
        <dbReference type="ARBA" id="ARBA00022801"/>
    </source>
</evidence>
<dbReference type="InterPro" id="IPR023426">
    <property type="entry name" value="Flap_endonuc"/>
</dbReference>
<evidence type="ECO:0000256" key="1">
    <source>
        <dbReference type="ARBA" id="ARBA00004173"/>
    </source>
</evidence>
<feature type="domain" description="XPG-I" evidence="17">
    <location>
        <begin position="152"/>
        <end position="224"/>
    </location>
</feature>
<comment type="similarity">
    <text evidence="14 15">Belongs to the XPG/RAD2 endonuclease family. FEN1 subfamily.</text>
</comment>
<feature type="region of interest" description="Disordered" evidence="16">
    <location>
        <begin position="103"/>
        <end position="124"/>
    </location>
</feature>
<evidence type="ECO:0000256" key="13">
    <source>
        <dbReference type="ARBA" id="ARBA00023242"/>
    </source>
</evidence>
<dbReference type="Gene3D" id="3.40.50.1010">
    <property type="entry name" value="5'-nuclease"/>
    <property type="match status" value="1"/>
</dbReference>
<comment type="function">
    <text evidence="15">Structure-specific nuclease with 5'-flap endonuclease and 5'-3' exonuclease activities involved in DNA replication and repair. During DNA replication, cleaves the 5'-overhanging flap structure that is generated by displacement synthesis when DNA polymerase encounters the 5'-end of a downstream Okazaki fragment. It enters the flap from the 5'-end and then tracks to cleave the flap base, leaving a nick for ligation. Also involved in the long patch base excision repair (LP-BER) pathway, by cleaving within the apurinic/apyrimidinic (AP) site-terminated flap. Acts as a genome stabilization factor that prevents flaps from equilibrating into structures that lead to duplications and deletions. Also possesses 5'-3' exonuclease activity on nicked or gapped double-stranded DNA, and exhibits RNase H activity. Also involved in replication and repair of rDNA and in repairing mitochondrial DNA.</text>
</comment>
<dbReference type="GO" id="GO:0005730">
    <property type="term" value="C:nucleolus"/>
    <property type="evidence" value="ECO:0007669"/>
    <property type="project" value="UniProtKB-SubCell"/>
</dbReference>
<dbReference type="Proteomes" id="UP000243217">
    <property type="component" value="Unassembled WGS sequence"/>
</dbReference>
<keyword evidence="11 15" id="KW-0496">Mitochondrion</keyword>
<dbReference type="HAMAP" id="MF_00614">
    <property type="entry name" value="Fen"/>
    <property type="match status" value="1"/>
</dbReference>
<evidence type="ECO:0000259" key="17">
    <source>
        <dbReference type="SMART" id="SM00484"/>
    </source>
</evidence>
<dbReference type="OrthoDB" id="1937206at2759"/>
<feature type="domain" description="XPG N-terminal" evidence="18">
    <location>
        <begin position="1"/>
        <end position="113"/>
    </location>
</feature>
<keyword evidence="8 15" id="KW-0378">Hydrolase</keyword>
<dbReference type="PROSITE" id="PS00841">
    <property type="entry name" value="XPG_1"/>
    <property type="match status" value="1"/>
</dbReference>
<keyword evidence="4 15" id="KW-0540">Nuclease</keyword>
<dbReference type="InterPro" id="IPR006086">
    <property type="entry name" value="XPG-I_dom"/>
</dbReference>
<feature type="region of interest" description="Disordered" evidence="16">
    <location>
        <begin position="360"/>
        <end position="396"/>
    </location>
</feature>
<dbReference type="GO" id="GO:0006284">
    <property type="term" value="P:base-excision repair"/>
    <property type="evidence" value="ECO:0007669"/>
    <property type="project" value="UniProtKB-UniRule"/>
</dbReference>
<keyword evidence="2 15" id="KW-0597">Phosphoprotein</keyword>
<protein>
    <recommendedName>
        <fullName evidence="15">Flap endonuclease 1</fullName>
        <shortName evidence="15">FEN-1</shortName>
        <ecNumber evidence="15">3.1.-.-</ecNumber>
    </recommendedName>
    <alternativeName>
        <fullName evidence="15">Flap structure-specific endonuclease 1</fullName>
    </alternativeName>
</protein>
<evidence type="ECO:0000256" key="2">
    <source>
        <dbReference type="ARBA" id="ARBA00022553"/>
    </source>
</evidence>
<dbReference type="GO" id="GO:0005739">
    <property type="term" value="C:mitochondrion"/>
    <property type="evidence" value="ECO:0007669"/>
    <property type="project" value="UniProtKB-SubCell"/>
</dbReference>
<dbReference type="CDD" id="cd09907">
    <property type="entry name" value="H3TH_FEN1-Euk"/>
    <property type="match status" value="1"/>
</dbReference>
<dbReference type="EC" id="3.1.-.-" evidence="15"/>
<keyword evidence="12 15" id="KW-0234">DNA repair</keyword>
<reference evidence="19 20" key="1">
    <citation type="journal article" date="2014" name="Genome Biol. Evol.">
        <title>The secreted proteins of Achlya hypogyna and Thraustotheca clavata identify the ancestral oomycete secretome and reveal gene acquisitions by horizontal gene transfer.</title>
        <authorList>
            <person name="Misner I."/>
            <person name="Blouin N."/>
            <person name="Leonard G."/>
            <person name="Richards T.A."/>
            <person name="Lane C.E."/>
        </authorList>
    </citation>
    <scope>NUCLEOTIDE SEQUENCE [LARGE SCALE GENOMIC DNA]</scope>
    <source>
        <strain evidence="19 20">ATCC 34112</strain>
    </source>
</reference>
<evidence type="ECO:0000313" key="20">
    <source>
        <dbReference type="Proteomes" id="UP000243217"/>
    </source>
</evidence>
<keyword evidence="5 15" id="KW-0479">Metal-binding</keyword>
<evidence type="ECO:0000256" key="11">
    <source>
        <dbReference type="ARBA" id="ARBA00023128"/>
    </source>
</evidence>
<evidence type="ECO:0000256" key="16">
    <source>
        <dbReference type="SAM" id="MobiDB-lite"/>
    </source>
</evidence>
<accession>A0A1V9YW30</accession>
<dbReference type="GO" id="GO:0000287">
    <property type="term" value="F:magnesium ion binding"/>
    <property type="evidence" value="ECO:0007669"/>
    <property type="project" value="UniProtKB-UniRule"/>
</dbReference>
<dbReference type="InterPro" id="IPR008918">
    <property type="entry name" value="HhH2"/>
</dbReference>
<gene>
    <name evidence="19" type="ORF">THRCLA_09450</name>
</gene>
<proteinExistence type="inferred from homology"/>
<keyword evidence="9 15" id="KW-0269">Exonuclease</keyword>
<dbReference type="GO" id="GO:0005654">
    <property type="term" value="C:nucleoplasm"/>
    <property type="evidence" value="ECO:0007669"/>
    <property type="project" value="UniProtKB-SubCell"/>
</dbReference>
<dbReference type="SUPFAM" id="SSF88723">
    <property type="entry name" value="PIN domain-like"/>
    <property type="match status" value="1"/>
</dbReference>
<keyword evidence="3 15" id="KW-0235">DNA replication</keyword>
<dbReference type="InterPro" id="IPR036279">
    <property type="entry name" value="5-3_exonuclease_C_sf"/>
</dbReference>
<comment type="cofactor">
    <cofactor evidence="15">
        <name>Mg(2+)</name>
        <dbReference type="ChEBI" id="CHEBI:18420"/>
    </cofactor>
    <text evidence="15">Binds 2 magnesium ions per subunit. They probably participate in the reaction catalyzed by the enzyme. May bind an additional third magnesium ion after substrate binding.</text>
</comment>
<dbReference type="Pfam" id="PF00867">
    <property type="entry name" value="XPG_I"/>
    <property type="match status" value="1"/>
</dbReference>
<dbReference type="GO" id="GO:0003677">
    <property type="term" value="F:DNA binding"/>
    <property type="evidence" value="ECO:0007669"/>
    <property type="project" value="UniProtKB-UniRule"/>
</dbReference>
<dbReference type="InterPro" id="IPR029060">
    <property type="entry name" value="PIN-like_dom_sf"/>
</dbReference>
<evidence type="ECO:0000256" key="5">
    <source>
        <dbReference type="ARBA" id="ARBA00022723"/>
    </source>
</evidence>
<comment type="caution">
    <text evidence="19">The sequence shown here is derived from an EMBL/GenBank/DDBJ whole genome shotgun (WGS) entry which is preliminary data.</text>
</comment>
<sequence>MGIKGLMKLLTDEAPTCVKELQMAQLSGRSVAIDASMALYQFLIAVRSNGDGGGTAQMLTNEAGEVTSHIQGMFNRTIRLMENGVKPVYVFDGKPPVMKSGELAKRTERRQEAQASLKTATEEGNTEDIDKFTKRLVRATPQHNEDCKELLGLMGIPFLTAPCEAEATCAALAKAGKVFAAGTEDMDVITFGTPVLFRRLTIAASRKLPILEIRLEKVLQELNLTYEQFVDLCILCGCDYCETIFGIGPKKALNAIREHKSIENFLAHLEKHPSKGVTVPHDWLGEDAIYKQARSMFINAEVSDTAEIDFKWKEPSVDELRAFLVEKHGFNADRVMNGIEKLKKAKTSHSQQRLENFFTVIPSSKDTAKRKGADDKKGKGKAATARGAPSKRGRKK</sequence>
<keyword evidence="20" id="KW-1185">Reference proteome</keyword>
<organism evidence="19 20">
    <name type="scientific">Thraustotheca clavata</name>
    <dbReference type="NCBI Taxonomy" id="74557"/>
    <lineage>
        <taxon>Eukaryota</taxon>
        <taxon>Sar</taxon>
        <taxon>Stramenopiles</taxon>
        <taxon>Oomycota</taxon>
        <taxon>Saprolegniomycetes</taxon>
        <taxon>Saprolegniales</taxon>
        <taxon>Achlyaceae</taxon>
        <taxon>Thraustotheca</taxon>
    </lineage>
</organism>
<dbReference type="PANTHER" id="PTHR11081">
    <property type="entry name" value="FLAP ENDONUCLEASE FAMILY MEMBER"/>
    <property type="match status" value="1"/>
</dbReference>
<dbReference type="Pfam" id="PF00752">
    <property type="entry name" value="XPG_N"/>
    <property type="match status" value="1"/>
</dbReference>
<dbReference type="GO" id="GO:0008409">
    <property type="term" value="F:5'-3' exonuclease activity"/>
    <property type="evidence" value="ECO:0007669"/>
    <property type="project" value="UniProtKB-UniRule"/>
</dbReference>
<evidence type="ECO:0000259" key="18">
    <source>
        <dbReference type="SMART" id="SM00485"/>
    </source>
</evidence>
<evidence type="ECO:0000256" key="14">
    <source>
        <dbReference type="ARBA" id="ARBA00034726"/>
    </source>
</evidence>
<comment type="subcellular location">
    <subcellularLocation>
        <location evidence="1 15">Mitochondrion</location>
    </subcellularLocation>
    <subcellularLocation>
        <location evidence="15">Nucleus</location>
        <location evidence="15">Nucleolus</location>
    </subcellularLocation>
    <subcellularLocation>
        <location evidence="15">Nucleus</location>
        <location evidence="15">Nucleoplasm</location>
    </subcellularLocation>
    <text evidence="15">Resides mostly in the nucleoli and relocalizes to the nucleoplasm upon DNA damage.</text>
</comment>
<evidence type="ECO:0000256" key="6">
    <source>
        <dbReference type="ARBA" id="ARBA00022759"/>
    </source>
</evidence>
<keyword evidence="6 15" id="KW-0255">Endonuclease</keyword>
<feature type="compositionally biased region" description="Basic and acidic residues" evidence="16">
    <location>
        <begin position="103"/>
        <end position="112"/>
    </location>
</feature>
<evidence type="ECO:0000256" key="9">
    <source>
        <dbReference type="ARBA" id="ARBA00022839"/>
    </source>
</evidence>
<dbReference type="SMART" id="SM00485">
    <property type="entry name" value="XPGN"/>
    <property type="match status" value="1"/>
</dbReference>
<evidence type="ECO:0000313" key="19">
    <source>
        <dbReference type="EMBL" id="OQR90044.1"/>
    </source>
</evidence>
<dbReference type="PANTHER" id="PTHR11081:SF9">
    <property type="entry name" value="FLAP ENDONUCLEASE 1"/>
    <property type="match status" value="1"/>
</dbReference>